<dbReference type="STRING" id="1121301.SAMN02745912_00169"/>
<protein>
    <submittedName>
        <fullName evidence="2">Uncharacterized protein</fullName>
    </submittedName>
</protein>
<name>A0A1M6JV17_PARC5</name>
<proteinExistence type="predicted"/>
<dbReference type="Proteomes" id="UP000184465">
    <property type="component" value="Unassembled WGS sequence"/>
</dbReference>
<keyword evidence="1" id="KW-0175">Coiled coil</keyword>
<feature type="coiled-coil region" evidence="1">
    <location>
        <begin position="406"/>
        <end position="454"/>
    </location>
</feature>
<accession>A0A1M6JV17</accession>
<dbReference type="RefSeq" id="WP_073146472.1">
    <property type="nucleotide sequence ID" value="NZ_FRAG01000001.1"/>
</dbReference>
<evidence type="ECO:0000313" key="3">
    <source>
        <dbReference type="Proteomes" id="UP000184465"/>
    </source>
</evidence>
<dbReference type="OrthoDB" id="1707719at2"/>
<evidence type="ECO:0000313" key="2">
    <source>
        <dbReference type="EMBL" id="SHJ50537.1"/>
    </source>
</evidence>
<keyword evidence="3" id="KW-1185">Reference proteome</keyword>
<evidence type="ECO:0000256" key="1">
    <source>
        <dbReference type="SAM" id="Coils"/>
    </source>
</evidence>
<gene>
    <name evidence="2" type="ORF">SAMN02745912_00169</name>
</gene>
<sequence>MQNYKIQQYLADINGLKHYFIKDKFLYEESYLNSIVEQKIIGKYILKFSLDVDHNGNPHIACINDNKKIIHLKNNEKKWNKNTITEIQSFYKVKSIKLYAGLNNQTEAYILLLTQDIRNKNLYPLFLYSIKNSNWNVKKIADLNYDRYHPSLKSDTDNTGNLHIIFKTKENNKYKIYYKTYDAIHNKWSLSEKITESTEDITNTLLLCDTNNNINIVWCSLIDKNININFIRRKIDLYTKVKWKRFNTLPSNISNLTNPVLMQVGDNIKFGWKQSNFYNIIKTNIKKDDWKKSSSIKLSSSKFLIPLSIIGNKYKTIDPIKAPNTYFYLLDNNKKIIGINELHSIENTDKQKSVISIDKKNYAGPEENLKLDPSIFLDDIGKVIEKSTIVADIYANDNCKNQSNDLNSFIDKLNNLYKEIENVKSKELTLLNSILELSKKNNKIYRKIEEIINEYNG</sequence>
<organism evidence="2 3">
    <name type="scientific">Paramaledivibacter caminithermalis (strain DSM 15212 / CIP 107654 / DViRD3)</name>
    <name type="common">Clostridium caminithermale</name>
    <dbReference type="NCBI Taxonomy" id="1121301"/>
    <lineage>
        <taxon>Bacteria</taxon>
        <taxon>Bacillati</taxon>
        <taxon>Bacillota</taxon>
        <taxon>Clostridia</taxon>
        <taxon>Peptostreptococcales</taxon>
        <taxon>Caminicellaceae</taxon>
        <taxon>Paramaledivibacter</taxon>
    </lineage>
</organism>
<reference evidence="2 3" key="1">
    <citation type="submission" date="2016-11" db="EMBL/GenBank/DDBJ databases">
        <authorList>
            <person name="Jaros S."/>
            <person name="Januszkiewicz K."/>
            <person name="Wedrychowicz H."/>
        </authorList>
    </citation>
    <scope>NUCLEOTIDE SEQUENCE [LARGE SCALE GENOMIC DNA]</scope>
    <source>
        <strain evidence="2 3">DSM 15212</strain>
    </source>
</reference>
<dbReference type="EMBL" id="FRAG01000001">
    <property type="protein sequence ID" value="SHJ50537.1"/>
    <property type="molecule type" value="Genomic_DNA"/>
</dbReference>
<dbReference type="AlphaFoldDB" id="A0A1M6JV17"/>